<protein>
    <recommendedName>
        <fullName evidence="1">AMP-dependent synthetase/ligase domain-containing protein</fullName>
    </recommendedName>
</protein>
<evidence type="ECO:0000259" key="1">
    <source>
        <dbReference type="Pfam" id="PF00501"/>
    </source>
</evidence>
<sequence>MGRFRCQEGDVVATFLPTSIQFVICDMAIPKIGAIHLPGTMLDSADAIVDKLERSNCKRVISVHTNVKDRDIIDMIKDVAKVEEKQHPRSFIF</sequence>
<organism evidence="2 3">
    <name type="scientific">Methanoliparum thermophilum</name>
    <dbReference type="NCBI Taxonomy" id="2491083"/>
    <lineage>
        <taxon>Archaea</taxon>
        <taxon>Methanobacteriati</taxon>
        <taxon>Methanobacteriota</taxon>
        <taxon>Candidatus Methanoliparia</taxon>
        <taxon>Candidatus Methanoliparales</taxon>
        <taxon>Candidatus Methanoliparaceae</taxon>
        <taxon>Candidatus Methanoliparum</taxon>
    </lineage>
</organism>
<comment type="caution">
    <text evidence="2">The sequence shown here is derived from an EMBL/GenBank/DDBJ whole genome shotgun (WGS) entry which is preliminary data.</text>
</comment>
<evidence type="ECO:0000313" key="2">
    <source>
        <dbReference type="EMBL" id="RZN64694.1"/>
    </source>
</evidence>
<dbReference type="EMBL" id="RXIF01000005">
    <property type="protein sequence ID" value="RZN64694.1"/>
    <property type="molecule type" value="Genomic_DNA"/>
</dbReference>
<dbReference type="Pfam" id="PF00501">
    <property type="entry name" value="AMP-binding"/>
    <property type="match status" value="1"/>
</dbReference>
<reference evidence="2 3" key="1">
    <citation type="journal article" date="2019" name="Nat. Microbiol.">
        <title>Wide diversity of methane and short-chain alkane metabolisms in uncultured archaea.</title>
        <authorList>
            <person name="Borrel G."/>
            <person name="Adam P.S."/>
            <person name="McKay L.J."/>
            <person name="Chen L.X."/>
            <person name="Sierra-Garcia I.N."/>
            <person name="Sieber C.M."/>
            <person name="Letourneur Q."/>
            <person name="Ghozlane A."/>
            <person name="Andersen G.L."/>
            <person name="Li W.J."/>
            <person name="Hallam S.J."/>
            <person name="Muyzer G."/>
            <person name="de Oliveira V.M."/>
            <person name="Inskeep W.P."/>
            <person name="Banfield J.F."/>
            <person name="Gribaldo S."/>
        </authorList>
    </citation>
    <scope>NUCLEOTIDE SEQUENCE [LARGE SCALE GENOMIC DNA]</scope>
    <source>
        <strain evidence="2">NM1a</strain>
    </source>
</reference>
<name>A0A520KSA1_METT2</name>
<proteinExistence type="predicted"/>
<dbReference type="SUPFAM" id="SSF56801">
    <property type="entry name" value="Acetyl-CoA synthetase-like"/>
    <property type="match status" value="1"/>
</dbReference>
<dbReference type="InterPro" id="IPR000873">
    <property type="entry name" value="AMP-dep_synth/lig_dom"/>
</dbReference>
<dbReference type="InterPro" id="IPR042099">
    <property type="entry name" value="ANL_N_sf"/>
</dbReference>
<accession>A0A520KSA1</accession>
<dbReference type="AlphaFoldDB" id="A0A520KSA1"/>
<feature type="domain" description="AMP-dependent synthetase/ligase" evidence="1">
    <location>
        <begin position="6"/>
        <end position="82"/>
    </location>
</feature>
<dbReference type="Proteomes" id="UP000317158">
    <property type="component" value="Unassembled WGS sequence"/>
</dbReference>
<gene>
    <name evidence="2" type="ORF">EF806_03480</name>
</gene>
<dbReference type="Gene3D" id="3.40.50.12780">
    <property type="entry name" value="N-terminal domain of ligase-like"/>
    <property type="match status" value="1"/>
</dbReference>
<evidence type="ECO:0000313" key="3">
    <source>
        <dbReference type="Proteomes" id="UP000317158"/>
    </source>
</evidence>